<feature type="transmembrane region" description="Helical" evidence="1">
    <location>
        <begin position="366"/>
        <end position="386"/>
    </location>
</feature>
<keyword evidence="1" id="KW-0472">Membrane</keyword>
<evidence type="ECO:0008006" key="4">
    <source>
        <dbReference type="Google" id="ProtNLM"/>
    </source>
</evidence>
<comment type="caution">
    <text evidence="2">The sequence shown here is derived from an EMBL/GenBank/DDBJ whole genome shotgun (WGS) entry which is preliminary data.</text>
</comment>
<gene>
    <name evidence="2" type="ORF">DKT75_09360</name>
</gene>
<dbReference type="AlphaFoldDB" id="A0A317CIP5"/>
<dbReference type="EMBL" id="QGKL01000029">
    <property type="protein sequence ID" value="PWQ96192.1"/>
    <property type="molecule type" value="Genomic_DNA"/>
</dbReference>
<feature type="transmembrane region" description="Helical" evidence="1">
    <location>
        <begin position="220"/>
        <end position="239"/>
    </location>
</feature>
<keyword evidence="3" id="KW-1185">Reference proteome</keyword>
<sequence>MSAGTFEPVKVEPCPHCGYPMKQFNPNSMMMTCESCGSKTGDTQQPEYIPTVPVNPLFKLHEAFDYRGDTWQVIGCQSYRGVVTEWDSEDNNWEKTPWSYHTWWVINAARELAWVVQDKTGYFWSRKGKITSGIPEGDRSYEIGDWTLTSAVGEFSYFPAENERVKSYEKDGKSLEVLLDQNGNNKEIEAFTSQSIDNMDLLRGFGKIEALNGIKRVGTVLKVAIACIICLVAGFFAMMSMESTLLEIPSQNFNNASINKSVDLGTISLEESSLVAFSFRSSRQSRDGIFDADVLIKDSDNTVVTELPVEFWRESGRDSDGAWTEDQFGDAPRIKLPAGNFQLSLVPSAMTNWSELTVKGTVTRNVVSTLPIIVAVLFLVLLLILVTRKKSKYIQKSTGLRGK</sequence>
<evidence type="ECO:0000313" key="2">
    <source>
        <dbReference type="EMBL" id="PWQ96192.1"/>
    </source>
</evidence>
<evidence type="ECO:0000313" key="3">
    <source>
        <dbReference type="Proteomes" id="UP000245506"/>
    </source>
</evidence>
<reference evidence="2 3" key="1">
    <citation type="submission" date="2018-05" db="EMBL/GenBank/DDBJ databases">
        <title>Leucothrix arctica sp. nov., isolated from Arctic seawater.</title>
        <authorList>
            <person name="Choi A."/>
            <person name="Baek K."/>
        </authorList>
    </citation>
    <scope>NUCLEOTIDE SEQUENCE [LARGE SCALE GENOMIC DNA]</scope>
    <source>
        <strain evidence="2 3">IMCC9719</strain>
    </source>
</reference>
<evidence type="ECO:0000256" key="1">
    <source>
        <dbReference type="SAM" id="Phobius"/>
    </source>
</evidence>
<keyword evidence="1" id="KW-0812">Transmembrane</keyword>
<dbReference type="Proteomes" id="UP000245506">
    <property type="component" value="Unassembled WGS sequence"/>
</dbReference>
<accession>A0A317CIP5</accession>
<proteinExistence type="predicted"/>
<name>A0A317CIP5_9GAMM</name>
<keyword evidence="1" id="KW-1133">Transmembrane helix</keyword>
<dbReference type="OrthoDB" id="8354133at2"/>
<protein>
    <recommendedName>
        <fullName evidence="4">DUF4178 domain-containing protein</fullName>
    </recommendedName>
</protein>
<dbReference type="RefSeq" id="WP_109823164.1">
    <property type="nucleotide sequence ID" value="NZ_QGKL01000029.1"/>
</dbReference>
<organism evidence="2 3">
    <name type="scientific">Leucothrix arctica</name>
    <dbReference type="NCBI Taxonomy" id="1481894"/>
    <lineage>
        <taxon>Bacteria</taxon>
        <taxon>Pseudomonadati</taxon>
        <taxon>Pseudomonadota</taxon>
        <taxon>Gammaproteobacteria</taxon>
        <taxon>Thiotrichales</taxon>
        <taxon>Thiotrichaceae</taxon>
        <taxon>Leucothrix</taxon>
    </lineage>
</organism>